<dbReference type="AlphaFoldDB" id="X1UWE0"/>
<proteinExistence type="predicted"/>
<name>X1UWE0_9ZZZZ</name>
<organism evidence="1">
    <name type="scientific">marine sediment metagenome</name>
    <dbReference type="NCBI Taxonomy" id="412755"/>
    <lineage>
        <taxon>unclassified sequences</taxon>
        <taxon>metagenomes</taxon>
        <taxon>ecological metagenomes</taxon>
    </lineage>
</organism>
<evidence type="ECO:0000313" key="1">
    <source>
        <dbReference type="EMBL" id="GAJ07907.1"/>
    </source>
</evidence>
<comment type="caution">
    <text evidence="1">The sequence shown here is derived from an EMBL/GenBank/DDBJ whole genome shotgun (WGS) entry which is preliminary data.</text>
</comment>
<sequence>MTTGLVVFSPAVRQDQGGTALADTQLPKGVKKSSDFGYTLAGGDFTGPSGFAWMVSFEV</sequence>
<dbReference type="EMBL" id="BARW01031946">
    <property type="protein sequence ID" value="GAJ07907.1"/>
    <property type="molecule type" value="Genomic_DNA"/>
</dbReference>
<gene>
    <name evidence="1" type="ORF">S12H4_50679</name>
</gene>
<protein>
    <submittedName>
        <fullName evidence="1">Uncharacterized protein</fullName>
    </submittedName>
</protein>
<accession>X1UWE0</accession>
<reference evidence="1" key="1">
    <citation type="journal article" date="2014" name="Front. Microbiol.">
        <title>High frequency of phylogenetically diverse reductive dehalogenase-homologous genes in deep subseafloor sedimentary metagenomes.</title>
        <authorList>
            <person name="Kawai M."/>
            <person name="Futagami T."/>
            <person name="Toyoda A."/>
            <person name="Takaki Y."/>
            <person name="Nishi S."/>
            <person name="Hori S."/>
            <person name="Arai W."/>
            <person name="Tsubouchi T."/>
            <person name="Morono Y."/>
            <person name="Uchiyama I."/>
            <person name="Ito T."/>
            <person name="Fujiyama A."/>
            <person name="Inagaki F."/>
            <person name="Takami H."/>
        </authorList>
    </citation>
    <scope>NUCLEOTIDE SEQUENCE</scope>
    <source>
        <strain evidence="1">Expedition CK06-06</strain>
    </source>
</reference>